<dbReference type="InterPro" id="IPR036188">
    <property type="entry name" value="FAD/NAD-bd_sf"/>
</dbReference>
<dbReference type="Proteomes" id="UP000503483">
    <property type="component" value="Chromosome"/>
</dbReference>
<keyword evidence="2" id="KW-0285">Flavoprotein</keyword>
<dbReference type="PIRSF" id="PIRSF000171">
    <property type="entry name" value="SDHA_APRA_LASPO"/>
    <property type="match status" value="1"/>
</dbReference>
<dbReference type="PRINTS" id="PR00368">
    <property type="entry name" value="FADPNR"/>
</dbReference>
<dbReference type="InterPro" id="IPR027477">
    <property type="entry name" value="Succ_DH/fumarate_Rdtase_cat_sf"/>
</dbReference>
<dbReference type="RefSeq" id="WP_172123993.1">
    <property type="nucleotide sequence ID" value="NZ_CP042652.1"/>
</dbReference>
<dbReference type="SUPFAM" id="SSF56425">
    <property type="entry name" value="Succinate dehydrogenase/fumarate reductase flavoprotein, catalytic domain"/>
    <property type="match status" value="1"/>
</dbReference>
<dbReference type="SUPFAM" id="SSF46977">
    <property type="entry name" value="Succinate dehydrogenase/fumarate reductase flavoprotein C-terminal domain"/>
    <property type="match status" value="1"/>
</dbReference>
<evidence type="ECO:0000259" key="7">
    <source>
        <dbReference type="Pfam" id="PF02910"/>
    </source>
</evidence>
<feature type="active site" description="Proton acceptor" evidence="5">
    <location>
        <position position="270"/>
    </location>
</feature>
<dbReference type="PANTHER" id="PTHR11632">
    <property type="entry name" value="SUCCINATE DEHYDROGENASE 2 FLAVOPROTEIN SUBUNIT"/>
    <property type="match status" value="1"/>
</dbReference>
<accession>A0A6M8EHM6</accession>
<dbReference type="GO" id="GO:0009061">
    <property type="term" value="P:anaerobic respiration"/>
    <property type="evidence" value="ECO:0007669"/>
    <property type="project" value="TreeGrafter"/>
</dbReference>
<feature type="domain" description="FAD-dependent oxidoreductase 2 FAD-binding" evidence="6">
    <location>
        <begin position="3"/>
        <end position="366"/>
    </location>
</feature>
<evidence type="ECO:0000256" key="2">
    <source>
        <dbReference type="ARBA" id="ARBA00022630"/>
    </source>
</evidence>
<dbReference type="Gene3D" id="3.90.700.10">
    <property type="entry name" value="Succinate dehydrogenase/fumarate reductase flavoprotein, catalytic domain"/>
    <property type="match status" value="1"/>
</dbReference>
<dbReference type="Pfam" id="PF00890">
    <property type="entry name" value="FAD_binding_2"/>
    <property type="match status" value="1"/>
</dbReference>
<dbReference type="InterPro" id="IPR030664">
    <property type="entry name" value="SdhA/FrdA/AprA"/>
</dbReference>
<feature type="active site" description="Proton acceptor" evidence="4">
    <location>
        <position position="265"/>
    </location>
</feature>
<keyword evidence="9" id="KW-1185">Reference proteome</keyword>
<evidence type="ECO:0000313" key="9">
    <source>
        <dbReference type="Proteomes" id="UP000503483"/>
    </source>
</evidence>
<dbReference type="GO" id="GO:0009055">
    <property type="term" value="F:electron transfer activity"/>
    <property type="evidence" value="ECO:0007669"/>
    <property type="project" value="TreeGrafter"/>
</dbReference>
<reference evidence="8 9" key="1">
    <citation type="submission" date="2019-08" db="EMBL/GenBank/DDBJ databases">
        <title>Complete genome sequence of Arcobacter acticola.</title>
        <authorList>
            <person name="Miller W."/>
        </authorList>
    </citation>
    <scope>NUCLEOTIDE SEQUENCE [LARGE SCALE GENOMIC DNA]</scope>
    <source>
        <strain evidence="8 9">KCTC 52212</strain>
    </source>
</reference>
<evidence type="ECO:0000256" key="3">
    <source>
        <dbReference type="ARBA" id="ARBA00023002"/>
    </source>
</evidence>
<dbReference type="Gene3D" id="1.20.58.100">
    <property type="entry name" value="Fumarate reductase/succinate dehydrogenase flavoprotein-like, C-terminal domain"/>
    <property type="match status" value="1"/>
</dbReference>
<dbReference type="Pfam" id="PF02910">
    <property type="entry name" value="Succ_DH_flav_C"/>
    <property type="match status" value="1"/>
</dbReference>
<comment type="cofactor">
    <cofactor evidence="1">
        <name>FAD</name>
        <dbReference type="ChEBI" id="CHEBI:57692"/>
    </cofactor>
</comment>
<feature type="domain" description="Fumarate reductase/succinate dehydrogenase flavoprotein-like C-terminal" evidence="7">
    <location>
        <begin position="424"/>
        <end position="531"/>
    </location>
</feature>
<protein>
    <submittedName>
        <fullName evidence="8">Succinate dehydrogenase, flavoprotein subunit</fullName>
    </submittedName>
</protein>
<dbReference type="GO" id="GO:0000104">
    <property type="term" value="F:succinate dehydrogenase activity"/>
    <property type="evidence" value="ECO:0007669"/>
    <property type="project" value="TreeGrafter"/>
</dbReference>
<dbReference type="InterPro" id="IPR003953">
    <property type="entry name" value="FAD-dep_OxRdtase_2_FAD-bd"/>
</dbReference>
<name>A0A6M8EHM6_9BACT</name>
<dbReference type="Gene3D" id="3.50.50.60">
    <property type="entry name" value="FAD/NAD(P)-binding domain"/>
    <property type="match status" value="1"/>
</dbReference>
<keyword evidence="3" id="KW-0560">Oxidoreductase</keyword>
<organism evidence="8 9">
    <name type="scientific">Arcobacter acticola</name>
    <dbReference type="NCBI Taxonomy" id="1849015"/>
    <lineage>
        <taxon>Bacteria</taxon>
        <taxon>Pseudomonadati</taxon>
        <taxon>Campylobacterota</taxon>
        <taxon>Epsilonproteobacteria</taxon>
        <taxon>Campylobacterales</taxon>
        <taxon>Arcobacteraceae</taxon>
        <taxon>Arcobacter</taxon>
    </lineage>
</organism>
<evidence type="ECO:0000256" key="5">
    <source>
        <dbReference type="PIRSR" id="PIRSR630664-50"/>
    </source>
</evidence>
<evidence type="ECO:0000256" key="4">
    <source>
        <dbReference type="PIRSR" id="PIRSR000171-1"/>
    </source>
</evidence>
<dbReference type="KEGG" id="paco:AACT_0125"/>
<dbReference type="PANTHER" id="PTHR11632:SF51">
    <property type="entry name" value="SUCCINATE DEHYDROGENASE [UBIQUINONE] FLAVOPROTEIN SUBUNIT, MITOCHONDRIAL"/>
    <property type="match status" value="1"/>
</dbReference>
<dbReference type="AlphaFoldDB" id="A0A6M8EHM6"/>
<evidence type="ECO:0000259" key="6">
    <source>
        <dbReference type="Pfam" id="PF00890"/>
    </source>
</evidence>
<proteinExistence type="predicted"/>
<dbReference type="InterPro" id="IPR037099">
    <property type="entry name" value="Fum_R/Succ_DH_flav-like_C_sf"/>
</dbReference>
<gene>
    <name evidence="8" type="primary">sdhA</name>
    <name evidence="8" type="ORF">AACT_0125</name>
</gene>
<dbReference type="SUPFAM" id="SSF51905">
    <property type="entry name" value="FAD/NAD(P)-binding domain"/>
    <property type="match status" value="1"/>
</dbReference>
<evidence type="ECO:0000313" key="8">
    <source>
        <dbReference type="EMBL" id="QKE27359.1"/>
    </source>
</evidence>
<sequence length="534" mass="60220">MIDVLIIGSGIAGLTAALNAKKNGSNVLVVSKTYPTHSQSVQAQGGINAVLYEDDDSVDIHTQDTYNASFKLANKDTIKFMCENAKETIYWLDSIGVPFNRDKDNRIAQRKFGGTQKIRTCYSSDYTGLKILHTLYDQCIKEGIDFKNEHLALNLIIEDKICKGITALDIQIGEIKEFLSKTTIIASGGYAGIYYNHSTNSYSNTADGINIAYKAGCELSNMEFVQFHPTTLENSNILISESARGEGGHLVDINEKRFIDELKPRDEVSRAIYEKIKIGEKVFLDLRHLGLDKIKELMPQERNLAYEFSNIKIEEEILPITPAAHYSMGGIKTDKDTKTNISNLYACGECAQAYIHGANRLGGNSLLEIVTFGKVAGLNASIQSNKVNEFDISNSLQYKEDLIDKENVYSLPNIENFYKYKEILGDTLFENLGLFRNEDKMNLLLNELYEIKNKLPKMGITDKSIEYNKNLVEFIEFRNILDIAIITTLCAIKRKESRGGHYRTDYPNTDASYEKCSKVYKINKNSNIEFEDIK</sequence>
<evidence type="ECO:0000256" key="1">
    <source>
        <dbReference type="ARBA" id="ARBA00001974"/>
    </source>
</evidence>
<dbReference type="PRINTS" id="PR00411">
    <property type="entry name" value="PNDRDTASEI"/>
</dbReference>
<dbReference type="GO" id="GO:0050660">
    <property type="term" value="F:flavin adenine dinucleotide binding"/>
    <property type="evidence" value="ECO:0007669"/>
    <property type="project" value="TreeGrafter"/>
</dbReference>
<dbReference type="EMBL" id="CP042652">
    <property type="protein sequence ID" value="QKE27359.1"/>
    <property type="molecule type" value="Genomic_DNA"/>
</dbReference>
<dbReference type="InterPro" id="IPR015939">
    <property type="entry name" value="Fum_Rdtase/Succ_DH_flav-like_C"/>
</dbReference>
<dbReference type="GO" id="GO:0005886">
    <property type="term" value="C:plasma membrane"/>
    <property type="evidence" value="ECO:0007669"/>
    <property type="project" value="TreeGrafter"/>
</dbReference>